<name>A0A232FLE8_9HYME</name>
<accession>A0A232FLE8</accession>
<dbReference type="Proteomes" id="UP000215335">
    <property type="component" value="Unassembled WGS sequence"/>
</dbReference>
<dbReference type="Gene3D" id="3.90.70.80">
    <property type="match status" value="1"/>
</dbReference>
<reference evidence="1 2" key="1">
    <citation type="journal article" date="2017" name="Curr. Biol.">
        <title>The Evolution of Venom by Co-option of Single-Copy Genes.</title>
        <authorList>
            <person name="Martinson E.O."/>
            <person name="Mrinalini"/>
            <person name="Kelkar Y.D."/>
            <person name="Chang C.H."/>
            <person name="Werren J.H."/>
        </authorList>
    </citation>
    <scope>NUCLEOTIDE SEQUENCE [LARGE SCALE GENOMIC DNA]</scope>
    <source>
        <strain evidence="1 2">Alberta</strain>
        <tissue evidence="1">Whole body</tissue>
    </source>
</reference>
<dbReference type="EMBL" id="NNAY01000047">
    <property type="protein sequence ID" value="OXU31576.1"/>
    <property type="molecule type" value="Genomic_DNA"/>
</dbReference>
<organism evidence="1 2">
    <name type="scientific">Trichomalopsis sarcophagae</name>
    <dbReference type="NCBI Taxonomy" id="543379"/>
    <lineage>
        <taxon>Eukaryota</taxon>
        <taxon>Metazoa</taxon>
        <taxon>Ecdysozoa</taxon>
        <taxon>Arthropoda</taxon>
        <taxon>Hexapoda</taxon>
        <taxon>Insecta</taxon>
        <taxon>Pterygota</taxon>
        <taxon>Neoptera</taxon>
        <taxon>Endopterygota</taxon>
        <taxon>Hymenoptera</taxon>
        <taxon>Apocrita</taxon>
        <taxon>Proctotrupomorpha</taxon>
        <taxon>Chalcidoidea</taxon>
        <taxon>Pteromalidae</taxon>
        <taxon>Pteromalinae</taxon>
        <taxon>Trichomalopsis</taxon>
    </lineage>
</organism>
<dbReference type="SUPFAM" id="SSF54001">
    <property type="entry name" value="Cysteine proteinases"/>
    <property type="match status" value="1"/>
</dbReference>
<keyword evidence="2" id="KW-1185">Reference proteome</keyword>
<gene>
    <name evidence="1" type="ORF">TSAR_005097</name>
</gene>
<evidence type="ECO:0000313" key="2">
    <source>
        <dbReference type="Proteomes" id="UP000215335"/>
    </source>
</evidence>
<dbReference type="AlphaFoldDB" id="A0A232FLE8"/>
<evidence type="ECO:0000313" key="1">
    <source>
        <dbReference type="EMBL" id="OXU31576.1"/>
    </source>
</evidence>
<protein>
    <submittedName>
        <fullName evidence="1">Uncharacterized protein</fullName>
    </submittedName>
</protein>
<proteinExistence type="predicted"/>
<sequence>MKIRAKIVNRVYENWKYFEPFIVGDESLKITDRSTYKMHMSMNSTYGSKTEIIAFVRLYSVRISVSSTNFINPI</sequence>
<dbReference type="InterPro" id="IPR038765">
    <property type="entry name" value="Papain-like_cys_pep_sf"/>
</dbReference>
<comment type="caution">
    <text evidence="1">The sequence shown here is derived from an EMBL/GenBank/DDBJ whole genome shotgun (WGS) entry which is preliminary data.</text>
</comment>